<evidence type="ECO:0000259" key="1">
    <source>
        <dbReference type="Pfam" id="PF10022"/>
    </source>
</evidence>
<dbReference type="RefSeq" id="WP_132120225.1">
    <property type="nucleotide sequence ID" value="NZ_SMJU01000012.1"/>
</dbReference>
<comment type="caution">
    <text evidence="2">The sequence shown here is derived from an EMBL/GenBank/DDBJ whole genome shotgun (WGS) entry which is preliminary data.</text>
</comment>
<dbReference type="AlphaFoldDB" id="A0A4R4K4E0"/>
<feature type="domain" description="DUF2264" evidence="1">
    <location>
        <begin position="28"/>
        <end position="384"/>
    </location>
</feature>
<accession>A0A4R4K4E0</accession>
<keyword evidence="3" id="KW-1185">Reference proteome</keyword>
<evidence type="ECO:0000313" key="3">
    <source>
        <dbReference type="Proteomes" id="UP000295706"/>
    </source>
</evidence>
<reference evidence="2 3" key="1">
    <citation type="submission" date="2019-02" db="EMBL/GenBank/DDBJ databases">
        <title>Arundinibacter roseus gen. nov., sp. nov., a new member of the family Cytophagaceae.</title>
        <authorList>
            <person name="Szuroczki S."/>
            <person name="Khayer B."/>
            <person name="Sproer C."/>
            <person name="Toumi M."/>
            <person name="Szabo A."/>
            <person name="Felfoldi T."/>
            <person name="Schumann P."/>
            <person name="Toth E."/>
        </authorList>
    </citation>
    <scope>NUCLEOTIDE SEQUENCE [LARGE SCALE GENOMIC DNA]</scope>
    <source>
        <strain evidence="2 3">DMA-k-7a</strain>
    </source>
</reference>
<gene>
    <name evidence="2" type="ORF">EZE20_17940</name>
</gene>
<protein>
    <submittedName>
        <fullName evidence="2">DUF2264 domain-containing protein</fullName>
    </submittedName>
</protein>
<dbReference type="PANTHER" id="PTHR35339">
    <property type="entry name" value="LINALOOL DEHYDRATASE_ISOMERASE DOMAIN-CONTAINING PROTEIN"/>
    <property type="match status" value="1"/>
</dbReference>
<proteinExistence type="predicted"/>
<dbReference type="EMBL" id="SMJU01000012">
    <property type="protein sequence ID" value="TDB62267.1"/>
    <property type="molecule type" value="Genomic_DNA"/>
</dbReference>
<dbReference type="PANTHER" id="PTHR35339:SF3">
    <property type="entry name" value="DUF2264 DOMAIN-CONTAINING PROTEIN"/>
    <property type="match status" value="1"/>
</dbReference>
<organism evidence="2 3">
    <name type="scientific">Arundinibacter roseus</name>
    <dbReference type="NCBI Taxonomy" id="2070510"/>
    <lineage>
        <taxon>Bacteria</taxon>
        <taxon>Pseudomonadati</taxon>
        <taxon>Bacteroidota</taxon>
        <taxon>Cytophagia</taxon>
        <taxon>Cytophagales</taxon>
        <taxon>Spirosomataceae</taxon>
        <taxon>Arundinibacter</taxon>
    </lineage>
</organism>
<evidence type="ECO:0000313" key="2">
    <source>
        <dbReference type="EMBL" id="TDB62267.1"/>
    </source>
</evidence>
<dbReference type="Pfam" id="PF10022">
    <property type="entry name" value="DUF2264"/>
    <property type="match status" value="1"/>
</dbReference>
<sequence length="401" mass="44723">MSRRIFLKTLGLAGVSSLGNFTPPPPSDRAFWLTHLDQLAGPVLKNLAKDTLKATMPVEGKTKDRPQYTHLEAFGRLLAGIGPWLELSDISDSAEKKLNDTYFSLTQNALANASNPQAKDFLNFNKGAQPVVDAAFLAHGLIRAPRLWESLPEGTKTNVVNALRSSREIRPFYNNWLLFSAMIEAFFVKYGYEYDKMRLDYALRQHENWYKGDGVYGDGPAFHWDYYNSYVIQPFLYDILTVVAPKETVYKPMLEDVTKRAVRYAAIQERLIAPDGTFPVIGRSICYRAGAFQHLATMALANKLPKDVKPSQVRPALTAVIRKTTENKDTFDANGWLRIGLYGAQPALGEGYISTGSLYLCATALLPLGLPATDPFWAEPAAEWTAQKVWKGVDLPADHAL</sequence>
<dbReference type="PIRSF" id="PIRSF014753">
    <property type="entry name" value="UCP014753"/>
    <property type="match status" value="1"/>
</dbReference>
<dbReference type="Proteomes" id="UP000295706">
    <property type="component" value="Unassembled WGS sequence"/>
</dbReference>
<dbReference type="InterPro" id="IPR049349">
    <property type="entry name" value="DUF2264_N"/>
</dbReference>
<dbReference type="OrthoDB" id="9813465at2"/>
<name>A0A4R4K4E0_9BACT</name>
<dbReference type="InterPro" id="IPR016624">
    <property type="entry name" value="UCP014753"/>
</dbReference>